<proteinExistence type="predicted"/>
<evidence type="ECO:0000313" key="2">
    <source>
        <dbReference type="Proteomes" id="UP000283442"/>
    </source>
</evidence>
<dbReference type="Proteomes" id="UP000283442">
    <property type="component" value="Unassembled WGS sequence"/>
</dbReference>
<dbReference type="AlphaFoldDB" id="A0A414NWF3"/>
<sequence>MIELYGICGNKIAFNPYSVDYIQDSKMQGIRCTLICFNSGKKVFVDEKYEDVKRMLDDALVAEV</sequence>
<protein>
    <submittedName>
        <fullName evidence="1">Uncharacterized protein</fullName>
    </submittedName>
</protein>
<dbReference type="RefSeq" id="WP_118176092.1">
    <property type="nucleotide sequence ID" value="NZ_JAQEAO010000001.1"/>
</dbReference>
<reference evidence="1 2" key="1">
    <citation type="submission" date="2018-08" db="EMBL/GenBank/DDBJ databases">
        <title>A genome reference for cultivated species of the human gut microbiota.</title>
        <authorList>
            <person name="Zou Y."/>
            <person name="Xue W."/>
            <person name="Luo G."/>
        </authorList>
    </citation>
    <scope>NUCLEOTIDE SEQUENCE [LARGE SCALE GENOMIC DNA]</scope>
    <source>
        <strain evidence="1 2">AM25-21AC</strain>
    </source>
</reference>
<comment type="caution">
    <text evidence="1">The sequence shown here is derived from an EMBL/GenBank/DDBJ whole genome shotgun (WGS) entry which is preliminary data.</text>
</comment>
<name>A0A414NWF3_9FIRM</name>
<organism evidence="1 2">
    <name type="scientific">Mitsuokella multacida</name>
    <dbReference type="NCBI Taxonomy" id="52226"/>
    <lineage>
        <taxon>Bacteria</taxon>
        <taxon>Bacillati</taxon>
        <taxon>Bacillota</taxon>
        <taxon>Negativicutes</taxon>
        <taxon>Selenomonadales</taxon>
        <taxon>Selenomonadaceae</taxon>
        <taxon>Mitsuokella</taxon>
    </lineage>
</organism>
<dbReference type="EMBL" id="QRHE01000006">
    <property type="protein sequence ID" value="RHF51462.1"/>
    <property type="molecule type" value="Genomic_DNA"/>
</dbReference>
<accession>A0A414NWF3</accession>
<evidence type="ECO:0000313" key="1">
    <source>
        <dbReference type="EMBL" id="RHF51462.1"/>
    </source>
</evidence>
<gene>
    <name evidence="1" type="ORF">DW674_06770</name>
</gene>